<keyword evidence="3" id="KW-1185">Reference proteome</keyword>
<name>A0A182N7V7_9DIPT</name>
<proteinExistence type="predicted"/>
<reference evidence="2" key="2">
    <citation type="submission" date="2020-05" db="UniProtKB">
        <authorList>
            <consortium name="EnsemblMetazoa"/>
        </authorList>
    </citation>
    <scope>IDENTIFICATION</scope>
    <source>
        <strain evidence="2">WRAIR2</strain>
    </source>
</reference>
<accession>A0A182N7V7</accession>
<dbReference type="Proteomes" id="UP000075884">
    <property type="component" value="Unassembled WGS sequence"/>
</dbReference>
<dbReference type="AlphaFoldDB" id="A0A182N7V7"/>
<reference evidence="3" key="1">
    <citation type="submission" date="2013-03" db="EMBL/GenBank/DDBJ databases">
        <title>The Genome Sequence of Anopheles dirus WRAIR2.</title>
        <authorList>
            <consortium name="The Broad Institute Genomics Platform"/>
            <person name="Neafsey D.E."/>
            <person name="Walton C."/>
            <person name="Walker B."/>
            <person name="Young S.K."/>
            <person name="Zeng Q."/>
            <person name="Gargeya S."/>
            <person name="Fitzgerald M."/>
            <person name="Haas B."/>
            <person name="Abouelleil A."/>
            <person name="Allen A.W."/>
            <person name="Alvarado L."/>
            <person name="Arachchi H.M."/>
            <person name="Berlin A.M."/>
            <person name="Chapman S.B."/>
            <person name="Gainer-Dewar J."/>
            <person name="Goldberg J."/>
            <person name="Griggs A."/>
            <person name="Gujja S."/>
            <person name="Hansen M."/>
            <person name="Howarth C."/>
            <person name="Imamovic A."/>
            <person name="Ireland A."/>
            <person name="Larimer J."/>
            <person name="McCowan C."/>
            <person name="Murphy C."/>
            <person name="Pearson M."/>
            <person name="Poon T.W."/>
            <person name="Priest M."/>
            <person name="Roberts A."/>
            <person name="Saif S."/>
            <person name="Shea T."/>
            <person name="Sisk P."/>
            <person name="Sykes S."/>
            <person name="Wortman J."/>
            <person name="Nusbaum C."/>
            <person name="Birren B."/>
        </authorList>
    </citation>
    <scope>NUCLEOTIDE SEQUENCE [LARGE SCALE GENOMIC DNA]</scope>
    <source>
        <strain evidence="3">WRAIR2</strain>
    </source>
</reference>
<evidence type="ECO:0000256" key="1">
    <source>
        <dbReference type="SAM" id="MobiDB-lite"/>
    </source>
</evidence>
<dbReference type="VEuPathDB" id="VectorBase:ADIR003731"/>
<feature type="region of interest" description="Disordered" evidence="1">
    <location>
        <begin position="208"/>
        <end position="232"/>
    </location>
</feature>
<sequence length="232" mass="26212">MGLRRHPGSGPSGRERARQTRRYQLTVIDILADYIRFRCETVAGLHPPILPGPLLAECNRIVSSLFVIFDGSVELVTLTLLRLLPDRRHTLLLYPVFENVLTSVGCAEPADIARTIPCYVRLLLCFKRWKSLVGGRAEKRSIDAHAIQLLPGRCPTVRHASDLPFLRLLPPVPAAQRATETRYLLVNDLFDLEHCVGQFLRHYRRTGGHPVDESTAKQHDDSSIRQRRLVSA</sequence>
<evidence type="ECO:0000313" key="2">
    <source>
        <dbReference type="EnsemblMetazoa" id="ADIR003731-PA"/>
    </source>
</evidence>
<dbReference type="EnsemblMetazoa" id="ADIR003731-RA">
    <property type="protein sequence ID" value="ADIR003731-PA"/>
    <property type="gene ID" value="ADIR003731"/>
</dbReference>
<protein>
    <submittedName>
        <fullName evidence="2">Uncharacterized protein</fullName>
    </submittedName>
</protein>
<organism evidence="2 3">
    <name type="scientific">Anopheles dirus</name>
    <dbReference type="NCBI Taxonomy" id="7168"/>
    <lineage>
        <taxon>Eukaryota</taxon>
        <taxon>Metazoa</taxon>
        <taxon>Ecdysozoa</taxon>
        <taxon>Arthropoda</taxon>
        <taxon>Hexapoda</taxon>
        <taxon>Insecta</taxon>
        <taxon>Pterygota</taxon>
        <taxon>Neoptera</taxon>
        <taxon>Endopterygota</taxon>
        <taxon>Diptera</taxon>
        <taxon>Nematocera</taxon>
        <taxon>Culicoidea</taxon>
        <taxon>Culicidae</taxon>
        <taxon>Anophelinae</taxon>
        <taxon>Anopheles</taxon>
    </lineage>
</organism>
<evidence type="ECO:0000313" key="3">
    <source>
        <dbReference type="Proteomes" id="UP000075884"/>
    </source>
</evidence>
<feature type="compositionally biased region" description="Basic and acidic residues" evidence="1">
    <location>
        <begin position="210"/>
        <end position="224"/>
    </location>
</feature>